<feature type="region of interest" description="Disordered" evidence="1">
    <location>
        <begin position="1"/>
        <end position="21"/>
    </location>
</feature>
<gene>
    <name evidence="2" type="ORF">ACFQGH_16435</name>
</gene>
<evidence type="ECO:0000256" key="1">
    <source>
        <dbReference type="SAM" id="MobiDB-lite"/>
    </source>
</evidence>
<dbReference type="Proteomes" id="UP001596312">
    <property type="component" value="Unassembled WGS sequence"/>
</dbReference>
<evidence type="ECO:0000313" key="3">
    <source>
        <dbReference type="Proteomes" id="UP001596312"/>
    </source>
</evidence>
<protein>
    <submittedName>
        <fullName evidence="2">Uncharacterized protein</fullName>
    </submittedName>
</protein>
<dbReference type="EMBL" id="JBHSXQ010000005">
    <property type="protein sequence ID" value="MFC6906781.1"/>
    <property type="molecule type" value="Genomic_DNA"/>
</dbReference>
<name>A0ABD5VAP1_9EURY</name>
<keyword evidence="3" id="KW-1185">Reference proteome</keyword>
<sequence length="70" mass="7813">MSIHESATQTTVESATDKPTIMRHVEPESQALIRGESATYFRCECGCEAMREHDLRSEAHNEECSAWGGL</sequence>
<feature type="compositionally biased region" description="Polar residues" evidence="1">
    <location>
        <begin position="1"/>
        <end position="14"/>
    </location>
</feature>
<dbReference type="RefSeq" id="WP_340605359.1">
    <property type="nucleotide sequence ID" value="NZ_JBBMXV010000005.1"/>
</dbReference>
<reference evidence="2 3" key="1">
    <citation type="journal article" date="2019" name="Int. J. Syst. Evol. Microbiol.">
        <title>The Global Catalogue of Microorganisms (GCM) 10K type strain sequencing project: providing services to taxonomists for standard genome sequencing and annotation.</title>
        <authorList>
            <consortium name="The Broad Institute Genomics Platform"/>
            <consortium name="The Broad Institute Genome Sequencing Center for Infectious Disease"/>
            <person name="Wu L."/>
            <person name="Ma J."/>
        </authorList>
    </citation>
    <scope>NUCLEOTIDE SEQUENCE [LARGE SCALE GENOMIC DNA]</scope>
    <source>
        <strain evidence="2 3">CGMCC 1.3240</strain>
    </source>
</reference>
<proteinExistence type="predicted"/>
<dbReference type="AlphaFoldDB" id="A0ABD5VAP1"/>
<accession>A0ABD5VAP1</accession>
<comment type="caution">
    <text evidence="2">The sequence shown here is derived from an EMBL/GenBank/DDBJ whole genome shotgun (WGS) entry which is preliminary data.</text>
</comment>
<organism evidence="2 3">
    <name type="scientific">Halalkalicoccus tibetensis</name>
    <dbReference type="NCBI Taxonomy" id="175632"/>
    <lineage>
        <taxon>Archaea</taxon>
        <taxon>Methanobacteriati</taxon>
        <taxon>Methanobacteriota</taxon>
        <taxon>Stenosarchaea group</taxon>
        <taxon>Halobacteria</taxon>
        <taxon>Halobacteriales</taxon>
        <taxon>Halococcaceae</taxon>
        <taxon>Halalkalicoccus</taxon>
    </lineage>
</organism>
<evidence type="ECO:0000313" key="2">
    <source>
        <dbReference type="EMBL" id="MFC6906781.1"/>
    </source>
</evidence>